<gene>
    <name evidence="2" type="ORF">MONAX_5E026527</name>
</gene>
<accession>A0A5E4D9I4</accession>
<reference evidence="2" key="1">
    <citation type="submission" date="2019-04" db="EMBL/GenBank/DDBJ databases">
        <authorList>
            <person name="Alioto T."/>
            <person name="Alioto T."/>
        </authorList>
    </citation>
    <scope>NUCLEOTIDE SEQUENCE [LARGE SCALE GENOMIC DNA]</scope>
</reference>
<sequence length="141" mass="15775">DMKEPNDQDTDGGKSDRSKSSDKRSSKSESKSKDGFEETTDDTLTEGEESYFEEDSDLEDLEGSSSSFPYDDTESGPASREPPGQPAEEAEEEPKKKISESFFYDYNELASMPFVTPNSNIPLDFLVLVYPLQLHMHNLGI</sequence>
<evidence type="ECO:0000313" key="2">
    <source>
        <dbReference type="EMBL" id="VTJ90937.1"/>
    </source>
</evidence>
<feature type="compositionally biased region" description="Basic and acidic residues" evidence="1">
    <location>
        <begin position="1"/>
        <end position="36"/>
    </location>
</feature>
<name>A0A5E4D9I4_MARMO</name>
<keyword evidence="3" id="KW-1185">Reference proteome</keyword>
<dbReference type="Proteomes" id="UP000335636">
    <property type="component" value="Unassembled WGS sequence"/>
</dbReference>
<dbReference type="EMBL" id="CABDUW010005458">
    <property type="protein sequence ID" value="VTJ90937.1"/>
    <property type="molecule type" value="Genomic_DNA"/>
</dbReference>
<feature type="compositionally biased region" description="Acidic residues" evidence="1">
    <location>
        <begin position="37"/>
        <end position="62"/>
    </location>
</feature>
<dbReference type="AlphaFoldDB" id="A0A5E4D9I4"/>
<comment type="caution">
    <text evidence="2">The sequence shown here is derived from an EMBL/GenBank/DDBJ whole genome shotgun (WGS) entry which is preliminary data.</text>
</comment>
<organism evidence="2 3">
    <name type="scientific">Marmota monax</name>
    <name type="common">Woodchuck</name>
    <dbReference type="NCBI Taxonomy" id="9995"/>
    <lineage>
        <taxon>Eukaryota</taxon>
        <taxon>Metazoa</taxon>
        <taxon>Chordata</taxon>
        <taxon>Craniata</taxon>
        <taxon>Vertebrata</taxon>
        <taxon>Euteleostomi</taxon>
        <taxon>Mammalia</taxon>
        <taxon>Eutheria</taxon>
        <taxon>Euarchontoglires</taxon>
        <taxon>Glires</taxon>
        <taxon>Rodentia</taxon>
        <taxon>Sciuromorpha</taxon>
        <taxon>Sciuridae</taxon>
        <taxon>Xerinae</taxon>
        <taxon>Marmotini</taxon>
        <taxon>Marmota</taxon>
    </lineage>
</organism>
<proteinExistence type="predicted"/>
<evidence type="ECO:0000256" key="1">
    <source>
        <dbReference type="SAM" id="MobiDB-lite"/>
    </source>
</evidence>
<feature type="region of interest" description="Disordered" evidence="1">
    <location>
        <begin position="1"/>
        <end position="99"/>
    </location>
</feature>
<evidence type="ECO:0000313" key="3">
    <source>
        <dbReference type="Proteomes" id="UP000335636"/>
    </source>
</evidence>
<feature type="non-terminal residue" evidence="2">
    <location>
        <position position="1"/>
    </location>
</feature>
<protein>
    <submittedName>
        <fullName evidence="2">Uncharacterized protein</fullName>
    </submittedName>
</protein>